<dbReference type="Proteomes" id="UP000182278">
    <property type="component" value="Unassembled WGS sequence"/>
</dbReference>
<comment type="caution">
    <text evidence="2">The sequence shown here is derived from an EMBL/GenBank/DDBJ whole genome shotgun (WGS) entry which is preliminary data.</text>
</comment>
<dbReference type="STRING" id="1817893.AUJ66_03315"/>
<dbReference type="SUPFAM" id="SSF51556">
    <property type="entry name" value="Metallo-dependent hydrolases"/>
    <property type="match status" value="1"/>
</dbReference>
<dbReference type="GO" id="GO:0016787">
    <property type="term" value="F:hydrolase activity"/>
    <property type="evidence" value="ECO:0007669"/>
    <property type="project" value="InterPro"/>
</dbReference>
<dbReference type="InterPro" id="IPR032466">
    <property type="entry name" value="Metal_Hydrolase"/>
</dbReference>
<accession>A0A1J4SDS1</accession>
<dbReference type="AlphaFoldDB" id="A0A1J4SDS1"/>
<evidence type="ECO:0000313" key="3">
    <source>
        <dbReference type="Proteomes" id="UP000182278"/>
    </source>
</evidence>
<dbReference type="Pfam" id="PF04909">
    <property type="entry name" value="Amidohydro_2"/>
    <property type="match status" value="1"/>
</dbReference>
<dbReference type="InterPro" id="IPR006680">
    <property type="entry name" value="Amidohydro-rel"/>
</dbReference>
<evidence type="ECO:0000313" key="2">
    <source>
        <dbReference type="EMBL" id="OIN97432.1"/>
    </source>
</evidence>
<sequence>MIDVHTHVLTVWGGKEALTEEELIKRMDELKIDRFVVLPIGASPETPYFYFGTEDVLEVYSRHPDRVIPFCNLDPRQGYNSPETDFSWILNKYKESGCKGLGELTANLYFDDHLCLNLYKHCGKAGFPIIFHLYNRFGGSYGLVDDIRLPRLEKALKECPETIFIGHAMAFWSEVSGDVQEETRGGYPAGKIEKEGRLQELFNKYPNLYGDLSAGSGFNAITRDSDYGYKFLEEFQDRLLFGTDLCHVVQEVPIVDYFRQGLKEGKISKITYDKITEENAKRILRLGD</sequence>
<proteinExistence type="predicted"/>
<feature type="domain" description="Amidohydrolase-related" evidence="1">
    <location>
        <begin position="2"/>
        <end position="286"/>
    </location>
</feature>
<gene>
    <name evidence="2" type="ORF">AUJ66_03315</name>
</gene>
<name>A0A1J4SDS1_9BACT</name>
<protein>
    <recommendedName>
        <fullName evidence="1">Amidohydrolase-related domain-containing protein</fullName>
    </recommendedName>
</protein>
<reference evidence="2 3" key="1">
    <citation type="journal article" date="2016" name="Environ. Microbiol.">
        <title>Genomic resolution of a cold subsurface aquifer community provides metabolic insights for novel microbes adapted to high CO concentrations.</title>
        <authorList>
            <person name="Probst A.J."/>
            <person name="Castelle C.J."/>
            <person name="Singh A."/>
            <person name="Brown C.T."/>
            <person name="Anantharaman K."/>
            <person name="Sharon I."/>
            <person name="Hug L.A."/>
            <person name="Burstein D."/>
            <person name="Emerson J.B."/>
            <person name="Thomas B.C."/>
            <person name="Banfield J.F."/>
        </authorList>
    </citation>
    <scope>NUCLEOTIDE SEQUENCE [LARGE SCALE GENOMIC DNA]</scope>
    <source>
        <strain evidence="2">CG1_02_38_46</strain>
    </source>
</reference>
<organism evidence="2 3">
    <name type="scientific">Candidatus Desantisbacteria bacterium CG1_02_38_46</name>
    <dbReference type="NCBI Taxonomy" id="1817893"/>
    <lineage>
        <taxon>Bacteria</taxon>
        <taxon>Candidatus Desantisiibacteriota</taxon>
    </lineage>
</organism>
<dbReference type="Gene3D" id="3.20.20.140">
    <property type="entry name" value="Metal-dependent hydrolases"/>
    <property type="match status" value="1"/>
</dbReference>
<dbReference type="EMBL" id="MNUO01000048">
    <property type="protein sequence ID" value="OIN97432.1"/>
    <property type="molecule type" value="Genomic_DNA"/>
</dbReference>
<evidence type="ECO:0000259" key="1">
    <source>
        <dbReference type="Pfam" id="PF04909"/>
    </source>
</evidence>